<dbReference type="GO" id="GO:0016491">
    <property type="term" value="F:oxidoreductase activity"/>
    <property type="evidence" value="ECO:0007669"/>
    <property type="project" value="UniProtKB-KW"/>
</dbReference>
<dbReference type="STRING" id="1471761.B0W44_04690"/>
<dbReference type="Gene3D" id="3.10.20.440">
    <property type="entry name" value="2Fe-2S iron-sulphur cluster binding domain, sarcosine oxidase, alpha subunit, N-terminal domain"/>
    <property type="match status" value="1"/>
</dbReference>
<dbReference type="GO" id="GO:0051536">
    <property type="term" value="F:iron-sulfur cluster binding"/>
    <property type="evidence" value="ECO:0007669"/>
    <property type="project" value="InterPro"/>
</dbReference>
<reference evidence="2 3" key="1">
    <citation type="journal article" date="2015" name="Int. J. Syst. Evol. Microbiol.">
        <title>Novibacillus thermophilus gen. nov., sp. nov., a Gram-staining-negative and moderately thermophilic member of the family Thermoactinomycetaceae.</title>
        <authorList>
            <person name="Yang G."/>
            <person name="Chen J."/>
            <person name="Zhou S."/>
        </authorList>
    </citation>
    <scope>NUCLEOTIDE SEQUENCE [LARGE SCALE GENOMIC DNA]</scope>
    <source>
        <strain evidence="2 3">SG-1</strain>
    </source>
</reference>
<evidence type="ECO:0000256" key="1">
    <source>
        <dbReference type="ARBA" id="ARBA00023002"/>
    </source>
</evidence>
<dbReference type="AlphaFoldDB" id="A0A1U9K579"/>
<accession>A0A1U9K579</accession>
<dbReference type="SUPFAM" id="SSF54292">
    <property type="entry name" value="2Fe-2S ferredoxin-like"/>
    <property type="match status" value="1"/>
</dbReference>
<dbReference type="CDD" id="cd00207">
    <property type="entry name" value="fer2"/>
    <property type="match status" value="1"/>
</dbReference>
<keyword evidence="1" id="KW-0560">Oxidoreductase</keyword>
<evidence type="ECO:0000313" key="3">
    <source>
        <dbReference type="Proteomes" id="UP000188603"/>
    </source>
</evidence>
<dbReference type="Proteomes" id="UP000188603">
    <property type="component" value="Chromosome"/>
</dbReference>
<evidence type="ECO:0008006" key="4">
    <source>
        <dbReference type="Google" id="ProtNLM"/>
    </source>
</evidence>
<gene>
    <name evidence="2" type="ORF">B0W44_04690</name>
</gene>
<organism evidence="2 3">
    <name type="scientific">Novibacillus thermophilus</name>
    <dbReference type="NCBI Taxonomy" id="1471761"/>
    <lineage>
        <taxon>Bacteria</taxon>
        <taxon>Bacillati</taxon>
        <taxon>Bacillota</taxon>
        <taxon>Bacilli</taxon>
        <taxon>Bacillales</taxon>
        <taxon>Thermoactinomycetaceae</taxon>
        <taxon>Novibacillus</taxon>
    </lineage>
</organism>
<evidence type="ECO:0000313" key="2">
    <source>
        <dbReference type="EMBL" id="AQS55173.1"/>
    </source>
</evidence>
<name>A0A1U9K579_9BACL</name>
<dbReference type="KEGG" id="ntr:B0W44_04690"/>
<protein>
    <recommendedName>
        <fullName evidence="4">Sarcosine oxidase subunit alpha</fullName>
    </recommendedName>
</protein>
<dbReference type="InterPro" id="IPR001041">
    <property type="entry name" value="2Fe-2S_ferredoxin-type"/>
</dbReference>
<dbReference type="OrthoDB" id="573392at2"/>
<dbReference type="InterPro" id="IPR042204">
    <property type="entry name" value="2Fe-2S-bd_N"/>
</dbReference>
<dbReference type="RefSeq" id="WP_077718991.1">
    <property type="nucleotide sequence ID" value="NZ_CP019699.1"/>
</dbReference>
<proteinExistence type="predicted"/>
<dbReference type="InterPro" id="IPR036010">
    <property type="entry name" value="2Fe-2S_ferredoxin-like_sf"/>
</dbReference>
<sequence>MSKNRIVNHPILGKLKERRVVTFTFDGKTYEGYEGETIAAALLANGVRTLRVHEESGTPRGIYCNIGHCFECRVRVNQSNGVRACLTELEDGMVIESGKRQPAPLISTKKTGDLPRTYAEFKKEYGDEGDPHV</sequence>
<keyword evidence="3" id="KW-1185">Reference proteome</keyword>
<dbReference type="EMBL" id="CP019699">
    <property type="protein sequence ID" value="AQS55173.1"/>
    <property type="molecule type" value="Genomic_DNA"/>
</dbReference>
<dbReference type="Pfam" id="PF13510">
    <property type="entry name" value="Fer2_4"/>
    <property type="match status" value="1"/>
</dbReference>